<keyword evidence="1" id="KW-1133">Transmembrane helix</keyword>
<proteinExistence type="predicted"/>
<evidence type="ECO:0000313" key="3">
    <source>
        <dbReference type="EMBL" id="BBO66301.1"/>
    </source>
</evidence>
<evidence type="ECO:0000313" key="4">
    <source>
        <dbReference type="Proteomes" id="UP000427906"/>
    </source>
</evidence>
<protein>
    <recommendedName>
        <fullName evidence="2">SHOCT domain-containing protein</fullName>
    </recommendedName>
</protein>
<dbReference type="KEGG" id="dalk:DSCA_02310"/>
<dbReference type="InterPro" id="IPR018649">
    <property type="entry name" value="SHOCT"/>
</dbReference>
<evidence type="ECO:0000259" key="2">
    <source>
        <dbReference type="Pfam" id="PF09851"/>
    </source>
</evidence>
<keyword evidence="4" id="KW-1185">Reference proteome</keyword>
<evidence type="ECO:0000256" key="1">
    <source>
        <dbReference type="SAM" id="Phobius"/>
    </source>
</evidence>
<dbReference type="RefSeq" id="WP_197904709.1">
    <property type="nucleotide sequence ID" value="NZ_AP021874.1"/>
</dbReference>
<keyword evidence="1" id="KW-0812">Transmembrane</keyword>
<sequence>MIIKYVYNKVLMGLLAIWSLNNFMLSPAFAQSGGYRNWHMGRWMMGDWGMGWFGMIFMLLFWVLVIVGVVFLIRWLVQNTGGRGSSGVGTGSQAMDILKERYAKGEITHDEFESMKKEILR</sequence>
<keyword evidence="1" id="KW-0472">Membrane</keyword>
<name>A0A5K7YHU1_9BACT</name>
<dbReference type="Proteomes" id="UP000427906">
    <property type="component" value="Chromosome"/>
</dbReference>
<reference evidence="3 4" key="1">
    <citation type="submission" date="2019-11" db="EMBL/GenBank/DDBJ databases">
        <title>Comparative genomics of hydrocarbon-degrading Desulfosarcina strains.</title>
        <authorList>
            <person name="Watanabe M."/>
            <person name="Kojima H."/>
            <person name="Fukui M."/>
        </authorList>
    </citation>
    <scope>NUCLEOTIDE SEQUENCE [LARGE SCALE GENOMIC DNA]</scope>
    <source>
        <strain evidence="3 4">PL12</strain>
    </source>
</reference>
<organism evidence="3 4">
    <name type="scientific">Desulfosarcina alkanivorans</name>
    <dbReference type="NCBI Taxonomy" id="571177"/>
    <lineage>
        <taxon>Bacteria</taxon>
        <taxon>Pseudomonadati</taxon>
        <taxon>Thermodesulfobacteriota</taxon>
        <taxon>Desulfobacteria</taxon>
        <taxon>Desulfobacterales</taxon>
        <taxon>Desulfosarcinaceae</taxon>
        <taxon>Desulfosarcina</taxon>
    </lineage>
</organism>
<feature type="domain" description="SHOCT" evidence="2">
    <location>
        <begin position="94"/>
        <end position="120"/>
    </location>
</feature>
<accession>A0A5K7YHU1</accession>
<dbReference type="EMBL" id="AP021874">
    <property type="protein sequence ID" value="BBO66301.1"/>
    <property type="molecule type" value="Genomic_DNA"/>
</dbReference>
<feature type="transmembrane region" description="Helical" evidence="1">
    <location>
        <begin position="54"/>
        <end position="77"/>
    </location>
</feature>
<gene>
    <name evidence="3" type="ORF">DSCA_02310</name>
</gene>
<dbReference type="Pfam" id="PF09851">
    <property type="entry name" value="SHOCT"/>
    <property type="match status" value="1"/>
</dbReference>
<dbReference type="AlphaFoldDB" id="A0A5K7YHU1"/>